<evidence type="ECO:0000313" key="1">
    <source>
        <dbReference type="EMBL" id="GAI01094.1"/>
    </source>
</evidence>
<proteinExistence type="predicted"/>
<name>X1M3Z8_9ZZZZ</name>
<protein>
    <submittedName>
        <fullName evidence="1">Uncharacterized protein</fullName>
    </submittedName>
</protein>
<reference evidence="1" key="1">
    <citation type="journal article" date="2014" name="Front. Microbiol.">
        <title>High frequency of phylogenetically diverse reductive dehalogenase-homologous genes in deep subseafloor sedimentary metagenomes.</title>
        <authorList>
            <person name="Kawai M."/>
            <person name="Futagami T."/>
            <person name="Toyoda A."/>
            <person name="Takaki Y."/>
            <person name="Nishi S."/>
            <person name="Hori S."/>
            <person name="Arai W."/>
            <person name="Tsubouchi T."/>
            <person name="Morono Y."/>
            <person name="Uchiyama I."/>
            <person name="Ito T."/>
            <person name="Fujiyama A."/>
            <person name="Inagaki F."/>
            <person name="Takami H."/>
        </authorList>
    </citation>
    <scope>NUCLEOTIDE SEQUENCE</scope>
    <source>
        <strain evidence="1">Expedition CK06-06</strain>
    </source>
</reference>
<organism evidence="1">
    <name type="scientific">marine sediment metagenome</name>
    <dbReference type="NCBI Taxonomy" id="412755"/>
    <lineage>
        <taxon>unclassified sequences</taxon>
        <taxon>metagenomes</taxon>
        <taxon>ecological metagenomes</taxon>
    </lineage>
</organism>
<feature type="non-terminal residue" evidence="1">
    <location>
        <position position="86"/>
    </location>
</feature>
<gene>
    <name evidence="1" type="ORF">S03H2_69927</name>
</gene>
<comment type="caution">
    <text evidence="1">The sequence shown here is derived from an EMBL/GenBank/DDBJ whole genome shotgun (WGS) entry which is preliminary data.</text>
</comment>
<accession>X1M3Z8</accession>
<sequence length="86" mass="9648">MACASVSSVEGRPYLYLASTTASEGVYKLYLPICNDATADSGYKFHTAGKLWTARYTTQLKAFDKRWQEFYARTASLTATNYINVQ</sequence>
<dbReference type="AlphaFoldDB" id="X1M3Z8"/>
<dbReference type="EMBL" id="BARU01046319">
    <property type="protein sequence ID" value="GAI01094.1"/>
    <property type="molecule type" value="Genomic_DNA"/>
</dbReference>